<sequence length="92" mass="10434">MDTQGVVDSLQAVLSSDMMADSPRLQELLRYIVEETLKGRENQIVGKAIAQSVYGRDLERGYENDSIVRVDAGRLRKKLESYYQKSGKSDTY</sequence>
<protein>
    <submittedName>
        <fullName evidence="1">Uncharacterized protein</fullName>
    </submittedName>
</protein>
<evidence type="ECO:0000313" key="1">
    <source>
        <dbReference type="EMBL" id="GAG41752.1"/>
    </source>
</evidence>
<comment type="caution">
    <text evidence="1">The sequence shown here is derived from an EMBL/GenBank/DDBJ whole genome shotgun (WGS) entry which is preliminary data.</text>
</comment>
<dbReference type="AlphaFoldDB" id="X0Y316"/>
<name>X0Y316_9ZZZZ</name>
<gene>
    <name evidence="1" type="ORF">S01H1_64447</name>
</gene>
<feature type="non-terminal residue" evidence="1">
    <location>
        <position position="92"/>
    </location>
</feature>
<reference evidence="1" key="1">
    <citation type="journal article" date="2014" name="Front. Microbiol.">
        <title>High frequency of phylogenetically diverse reductive dehalogenase-homologous genes in deep subseafloor sedimentary metagenomes.</title>
        <authorList>
            <person name="Kawai M."/>
            <person name="Futagami T."/>
            <person name="Toyoda A."/>
            <person name="Takaki Y."/>
            <person name="Nishi S."/>
            <person name="Hori S."/>
            <person name="Arai W."/>
            <person name="Tsubouchi T."/>
            <person name="Morono Y."/>
            <person name="Uchiyama I."/>
            <person name="Ito T."/>
            <person name="Fujiyama A."/>
            <person name="Inagaki F."/>
            <person name="Takami H."/>
        </authorList>
    </citation>
    <scope>NUCLEOTIDE SEQUENCE</scope>
    <source>
        <strain evidence="1">Expedition CK06-06</strain>
    </source>
</reference>
<accession>X0Y316</accession>
<organism evidence="1">
    <name type="scientific">marine sediment metagenome</name>
    <dbReference type="NCBI Taxonomy" id="412755"/>
    <lineage>
        <taxon>unclassified sequences</taxon>
        <taxon>metagenomes</taxon>
        <taxon>ecological metagenomes</taxon>
    </lineage>
</organism>
<dbReference type="EMBL" id="BARS01042479">
    <property type="protein sequence ID" value="GAG41752.1"/>
    <property type="molecule type" value="Genomic_DNA"/>
</dbReference>
<proteinExistence type="predicted"/>